<evidence type="ECO:0000313" key="9">
    <source>
        <dbReference type="Proteomes" id="UP001164726"/>
    </source>
</evidence>
<evidence type="ECO:0000256" key="6">
    <source>
        <dbReference type="SAM" id="Phobius"/>
    </source>
</evidence>
<keyword evidence="2" id="KW-1003">Cell membrane</keyword>
<keyword evidence="5 6" id="KW-0472">Membrane</keyword>
<dbReference type="Proteomes" id="UP001164726">
    <property type="component" value="Chromosome"/>
</dbReference>
<feature type="domain" description="Cardiolipin synthase N-terminal" evidence="7">
    <location>
        <begin position="20"/>
        <end position="62"/>
    </location>
</feature>
<dbReference type="InterPro" id="IPR027379">
    <property type="entry name" value="CLS_N"/>
</dbReference>
<organism evidence="8 9">
    <name type="scientific">Fervidibacillus halotolerans</name>
    <dbReference type="NCBI Taxonomy" id="2980027"/>
    <lineage>
        <taxon>Bacteria</taxon>
        <taxon>Bacillati</taxon>
        <taxon>Bacillota</taxon>
        <taxon>Bacilli</taxon>
        <taxon>Bacillales</taxon>
        <taxon>Bacillaceae</taxon>
        <taxon>Fervidibacillus</taxon>
    </lineage>
</organism>
<feature type="transmembrane region" description="Helical" evidence="6">
    <location>
        <begin position="41"/>
        <end position="61"/>
    </location>
</feature>
<keyword evidence="9" id="KW-1185">Reference proteome</keyword>
<gene>
    <name evidence="8" type="ORF">OE105_01655</name>
</gene>
<reference evidence="8" key="1">
    <citation type="submission" date="2022-09" db="EMBL/GenBank/DDBJ databases">
        <title>Complete Genomes of Fervidibacillus albus and Fervidibacillus halotolerans isolated from tidal flat sediments.</title>
        <authorList>
            <person name="Kwon K.K."/>
            <person name="Yang S.-H."/>
            <person name="Park M.J."/>
            <person name="Oh H.-M."/>
        </authorList>
    </citation>
    <scope>NUCLEOTIDE SEQUENCE</scope>
    <source>
        <strain evidence="8">MEBiC13594</strain>
    </source>
</reference>
<dbReference type="EMBL" id="CP106877">
    <property type="protein sequence ID" value="WAA12878.1"/>
    <property type="molecule type" value="Genomic_DNA"/>
</dbReference>
<keyword evidence="3 6" id="KW-0812">Transmembrane</keyword>
<evidence type="ECO:0000259" key="7">
    <source>
        <dbReference type="Pfam" id="PF13396"/>
    </source>
</evidence>
<dbReference type="GO" id="GO:0005886">
    <property type="term" value="C:plasma membrane"/>
    <property type="evidence" value="ECO:0007669"/>
    <property type="project" value="UniProtKB-SubCell"/>
</dbReference>
<name>A0A9E8LZV4_9BACI</name>
<dbReference type="AlphaFoldDB" id="A0A9E8LZV4"/>
<sequence length="66" mass="7657">MEELIEYLPLIIPILMIELILAAVALIHLVRHDQYRFGNRLMWILIILLVQIIGPILYFSIGKGDD</sequence>
<evidence type="ECO:0000256" key="5">
    <source>
        <dbReference type="ARBA" id="ARBA00023136"/>
    </source>
</evidence>
<dbReference type="Pfam" id="PF13396">
    <property type="entry name" value="PLDc_N"/>
    <property type="match status" value="1"/>
</dbReference>
<protein>
    <submittedName>
        <fullName evidence="8">PLDc N-terminal domain-containing protein</fullName>
    </submittedName>
</protein>
<evidence type="ECO:0000256" key="2">
    <source>
        <dbReference type="ARBA" id="ARBA00022475"/>
    </source>
</evidence>
<accession>A0A9E8LZV4</accession>
<feature type="transmembrane region" description="Helical" evidence="6">
    <location>
        <begin position="6"/>
        <end position="29"/>
    </location>
</feature>
<evidence type="ECO:0000256" key="4">
    <source>
        <dbReference type="ARBA" id="ARBA00022989"/>
    </source>
</evidence>
<evidence type="ECO:0000256" key="1">
    <source>
        <dbReference type="ARBA" id="ARBA00004651"/>
    </source>
</evidence>
<evidence type="ECO:0000256" key="3">
    <source>
        <dbReference type="ARBA" id="ARBA00022692"/>
    </source>
</evidence>
<comment type="subcellular location">
    <subcellularLocation>
        <location evidence="1">Cell membrane</location>
        <topology evidence="1">Multi-pass membrane protein</topology>
    </subcellularLocation>
</comment>
<dbReference type="RefSeq" id="WP_275421010.1">
    <property type="nucleotide sequence ID" value="NZ_CP106877.1"/>
</dbReference>
<evidence type="ECO:0000313" key="8">
    <source>
        <dbReference type="EMBL" id="WAA12878.1"/>
    </source>
</evidence>
<keyword evidence="4 6" id="KW-1133">Transmembrane helix</keyword>
<proteinExistence type="predicted"/>
<dbReference type="KEGG" id="fhl:OE105_01655"/>